<feature type="compositionally biased region" description="Basic and acidic residues" evidence="1">
    <location>
        <begin position="1"/>
        <end position="14"/>
    </location>
</feature>
<name>A0A426ZSU5_ENSVE</name>
<gene>
    <name evidence="2" type="ORF">B296_00018322</name>
</gene>
<evidence type="ECO:0000313" key="3">
    <source>
        <dbReference type="Proteomes" id="UP000287651"/>
    </source>
</evidence>
<evidence type="ECO:0000313" key="2">
    <source>
        <dbReference type="EMBL" id="RRT67010.1"/>
    </source>
</evidence>
<organism evidence="2 3">
    <name type="scientific">Ensete ventricosum</name>
    <name type="common">Abyssinian banana</name>
    <name type="synonym">Musa ensete</name>
    <dbReference type="NCBI Taxonomy" id="4639"/>
    <lineage>
        <taxon>Eukaryota</taxon>
        <taxon>Viridiplantae</taxon>
        <taxon>Streptophyta</taxon>
        <taxon>Embryophyta</taxon>
        <taxon>Tracheophyta</taxon>
        <taxon>Spermatophyta</taxon>
        <taxon>Magnoliopsida</taxon>
        <taxon>Liliopsida</taxon>
        <taxon>Zingiberales</taxon>
        <taxon>Musaceae</taxon>
        <taxon>Ensete</taxon>
    </lineage>
</organism>
<feature type="region of interest" description="Disordered" evidence="1">
    <location>
        <begin position="1"/>
        <end position="20"/>
    </location>
</feature>
<comment type="caution">
    <text evidence="2">The sequence shown here is derived from an EMBL/GenBank/DDBJ whole genome shotgun (WGS) entry which is preliminary data.</text>
</comment>
<protein>
    <submittedName>
        <fullName evidence="2">Uncharacterized protein</fullName>
    </submittedName>
</protein>
<sequence>MALRTEGLRSEMKTARVNKNQLAPQVTGKMVMERKVVNTRSAGMVTMKKIYLSSCAICMTHCFARDQH</sequence>
<accession>A0A426ZSU5</accession>
<dbReference type="Proteomes" id="UP000287651">
    <property type="component" value="Unassembled WGS sequence"/>
</dbReference>
<reference evidence="2 3" key="1">
    <citation type="journal article" date="2014" name="Agronomy (Basel)">
        <title>A Draft Genome Sequence for Ensete ventricosum, the Drought-Tolerant Tree Against Hunger.</title>
        <authorList>
            <person name="Harrison J."/>
            <person name="Moore K.A."/>
            <person name="Paszkiewicz K."/>
            <person name="Jones T."/>
            <person name="Grant M."/>
            <person name="Ambacheew D."/>
            <person name="Muzemil S."/>
            <person name="Studholme D.J."/>
        </authorList>
    </citation>
    <scope>NUCLEOTIDE SEQUENCE [LARGE SCALE GENOMIC DNA]</scope>
</reference>
<dbReference type="AlphaFoldDB" id="A0A426ZSU5"/>
<proteinExistence type="predicted"/>
<dbReference type="EMBL" id="AMZH03005202">
    <property type="protein sequence ID" value="RRT67010.1"/>
    <property type="molecule type" value="Genomic_DNA"/>
</dbReference>
<evidence type="ECO:0000256" key="1">
    <source>
        <dbReference type="SAM" id="MobiDB-lite"/>
    </source>
</evidence>